<feature type="domain" description="PAS" evidence="18">
    <location>
        <begin position="263"/>
        <end position="311"/>
    </location>
</feature>
<evidence type="ECO:0000256" key="9">
    <source>
        <dbReference type="ARBA" id="ARBA00022741"/>
    </source>
</evidence>
<evidence type="ECO:0000256" key="14">
    <source>
        <dbReference type="ARBA" id="ARBA00023136"/>
    </source>
</evidence>
<evidence type="ECO:0000256" key="16">
    <source>
        <dbReference type="SAM" id="Phobius"/>
    </source>
</evidence>
<dbReference type="InterPro" id="IPR005467">
    <property type="entry name" value="His_kinase_dom"/>
</dbReference>
<dbReference type="SUPFAM" id="SSF47384">
    <property type="entry name" value="Homodimeric domain of signal transducing histidine kinase"/>
    <property type="match status" value="1"/>
</dbReference>
<dbReference type="SUPFAM" id="SSF55785">
    <property type="entry name" value="PYP-like sensor domain (PAS domain)"/>
    <property type="match status" value="1"/>
</dbReference>
<dbReference type="Gene3D" id="3.30.450.20">
    <property type="entry name" value="PAS domain"/>
    <property type="match status" value="1"/>
</dbReference>
<sequence>MKLRSKILAGYGVSLALVILVGGWGVINLWRLGRASEAILQDNYRSIRAAEGMLESLERQDSAALTLLLEGKESNLADFKGNEIEFLQWLGRAKDNVTITGEERVLGTLQERYKSYLTSIAQLRLIQTTQQPAATRFYKQTVLPNFQEVRQASIELRDINQQAMMSASEQAQITSQQAIASMAIAGISAAIVGIFFSLILSKNLTRPLKSMTQAAEQIADGDYDVNILVRSQDELGSLAEEINTMSQKLKEFHALSLNKIIAQEQRNEAIIDSITDGIVVVDEGCDIIAINPTAANLFNTTPQQAEGRHYLEMTEDRTLYNQIQATLQNTPPPDIGETPLLTLERNGIEQHYSYLTTPVKTEDGKRLGVVLLLQDITKFKKIDELKSDFVMTASHELRTPLTGMGMSIDLLLETASQKLSEREQELLQAAAEDVERLRSLVNDLLDLSKIESGRIEMEPVAVKVNLLVDKVMSLFEVQTQEKNIPLEKQVDEHLPTVKADPNKITWVLTNLVANALRYAETQIQIIAKQHGNSIFLSVSDDGQGIDPAFQAKIFDKFVQVQTERDAGGSGLGLAICKEIVKAHGGTIWVDSVPKEGSTFTFTLPIAANSSRSGEIVNV</sequence>
<feature type="domain" description="HAMP" evidence="19">
    <location>
        <begin position="202"/>
        <end position="254"/>
    </location>
</feature>
<evidence type="ECO:0000259" key="18">
    <source>
        <dbReference type="PROSITE" id="PS50112"/>
    </source>
</evidence>
<dbReference type="PANTHER" id="PTHR42878:SF7">
    <property type="entry name" value="SENSOR HISTIDINE KINASE GLRK"/>
    <property type="match status" value="1"/>
</dbReference>
<keyword evidence="7" id="KW-0808">Transferase</keyword>
<dbReference type="InterPro" id="IPR013656">
    <property type="entry name" value="PAS_4"/>
</dbReference>
<dbReference type="PROSITE" id="PS50109">
    <property type="entry name" value="HIS_KIN"/>
    <property type="match status" value="1"/>
</dbReference>
<dbReference type="FunFam" id="1.10.287.130:FF:000001">
    <property type="entry name" value="Two-component sensor histidine kinase"/>
    <property type="match status" value="1"/>
</dbReference>
<dbReference type="CDD" id="cd00075">
    <property type="entry name" value="HATPase"/>
    <property type="match status" value="1"/>
</dbReference>
<reference evidence="20 21" key="1">
    <citation type="journal article" date="2015" name="Genome Announc.">
        <title>Draft Genome of the Euendolithic (true boring) Cyanobacterium Mastigocoleus testarum strain BC008.</title>
        <authorList>
            <person name="Guida B.S."/>
            <person name="Garcia-Pichel F."/>
        </authorList>
    </citation>
    <scope>NUCLEOTIDE SEQUENCE [LARGE SCALE GENOMIC DNA]</scope>
    <source>
        <strain evidence="20 21">BC008</strain>
    </source>
</reference>
<dbReference type="Gene3D" id="6.10.340.10">
    <property type="match status" value="1"/>
</dbReference>
<dbReference type="Pfam" id="PF00512">
    <property type="entry name" value="HisKA"/>
    <property type="match status" value="1"/>
</dbReference>
<dbReference type="SUPFAM" id="SSF158472">
    <property type="entry name" value="HAMP domain-like"/>
    <property type="match status" value="1"/>
</dbReference>
<keyword evidence="15" id="KW-0175">Coiled coil</keyword>
<dbReference type="InterPro" id="IPR003661">
    <property type="entry name" value="HisK_dim/P_dom"/>
</dbReference>
<evidence type="ECO:0000256" key="5">
    <source>
        <dbReference type="ARBA" id="ARBA00022475"/>
    </source>
</evidence>
<dbReference type="SMART" id="SM00304">
    <property type="entry name" value="HAMP"/>
    <property type="match status" value="1"/>
</dbReference>
<keyword evidence="8 16" id="KW-0812">Transmembrane</keyword>
<dbReference type="CDD" id="cd00130">
    <property type="entry name" value="PAS"/>
    <property type="match status" value="1"/>
</dbReference>
<dbReference type="OrthoDB" id="9809348at2"/>
<feature type="transmembrane region" description="Helical" evidence="16">
    <location>
        <begin position="7"/>
        <end position="30"/>
    </location>
</feature>
<dbReference type="Proteomes" id="UP000053372">
    <property type="component" value="Unassembled WGS sequence"/>
</dbReference>
<keyword evidence="10 20" id="KW-0418">Kinase</keyword>
<dbReference type="InterPro" id="IPR035965">
    <property type="entry name" value="PAS-like_dom_sf"/>
</dbReference>
<dbReference type="GO" id="GO:0007234">
    <property type="term" value="P:osmosensory signaling via phosphorelay pathway"/>
    <property type="evidence" value="ECO:0007669"/>
    <property type="project" value="TreeGrafter"/>
</dbReference>
<dbReference type="InterPro" id="IPR036097">
    <property type="entry name" value="HisK_dim/P_sf"/>
</dbReference>
<keyword evidence="13" id="KW-0902">Two-component regulatory system</keyword>
<dbReference type="InterPro" id="IPR003594">
    <property type="entry name" value="HATPase_dom"/>
</dbReference>
<evidence type="ECO:0000259" key="17">
    <source>
        <dbReference type="PROSITE" id="PS50109"/>
    </source>
</evidence>
<dbReference type="SUPFAM" id="SSF55874">
    <property type="entry name" value="ATPase domain of HSP90 chaperone/DNA topoisomerase II/histidine kinase"/>
    <property type="match status" value="1"/>
</dbReference>
<dbReference type="PRINTS" id="PR00344">
    <property type="entry name" value="BCTRLSENSOR"/>
</dbReference>
<evidence type="ECO:0000256" key="15">
    <source>
        <dbReference type="SAM" id="Coils"/>
    </source>
</evidence>
<feature type="coiled-coil region" evidence="15">
    <location>
        <begin position="412"/>
        <end position="447"/>
    </location>
</feature>
<protein>
    <recommendedName>
        <fullName evidence="4">histidine kinase</fullName>
        <ecNumber evidence="4">2.7.13.3</ecNumber>
    </recommendedName>
</protein>
<dbReference type="CDD" id="cd00082">
    <property type="entry name" value="HisKA"/>
    <property type="match status" value="1"/>
</dbReference>
<keyword evidence="11" id="KW-0067">ATP-binding</keyword>
<evidence type="ECO:0000256" key="13">
    <source>
        <dbReference type="ARBA" id="ARBA00023012"/>
    </source>
</evidence>
<accession>A0A0V7ZYN7</accession>
<evidence type="ECO:0000256" key="8">
    <source>
        <dbReference type="ARBA" id="ARBA00022692"/>
    </source>
</evidence>
<evidence type="ECO:0000259" key="19">
    <source>
        <dbReference type="PROSITE" id="PS50885"/>
    </source>
</evidence>
<dbReference type="EC" id="2.7.13.3" evidence="4"/>
<evidence type="ECO:0000313" key="21">
    <source>
        <dbReference type="Proteomes" id="UP000053372"/>
    </source>
</evidence>
<dbReference type="FunFam" id="3.30.565.10:FF:000023">
    <property type="entry name" value="PAS domain-containing sensor histidine kinase"/>
    <property type="match status" value="1"/>
</dbReference>
<keyword evidence="9" id="KW-0547">Nucleotide-binding</keyword>
<feature type="domain" description="Histidine kinase" evidence="17">
    <location>
        <begin position="392"/>
        <end position="607"/>
    </location>
</feature>
<organism evidence="20 21">
    <name type="scientific">Mastigocoleus testarum BC008</name>
    <dbReference type="NCBI Taxonomy" id="371196"/>
    <lineage>
        <taxon>Bacteria</taxon>
        <taxon>Bacillati</taxon>
        <taxon>Cyanobacteriota</taxon>
        <taxon>Cyanophyceae</taxon>
        <taxon>Nostocales</taxon>
        <taxon>Hapalosiphonaceae</taxon>
        <taxon>Mastigocoleus</taxon>
    </lineage>
</organism>
<dbReference type="PANTHER" id="PTHR42878">
    <property type="entry name" value="TWO-COMPONENT HISTIDINE KINASE"/>
    <property type="match status" value="1"/>
</dbReference>
<evidence type="ECO:0000256" key="10">
    <source>
        <dbReference type="ARBA" id="ARBA00022777"/>
    </source>
</evidence>
<evidence type="ECO:0000313" key="20">
    <source>
        <dbReference type="EMBL" id="KST69563.1"/>
    </source>
</evidence>
<dbReference type="Pfam" id="PF12729">
    <property type="entry name" value="4HB_MCP_1"/>
    <property type="match status" value="1"/>
</dbReference>
<dbReference type="GO" id="GO:0000155">
    <property type="term" value="F:phosphorelay sensor kinase activity"/>
    <property type="evidence" value="ECO:0007669"/>
    <property type="project" value="InterPro"/>
</dbReference>
<feature type="transmembrane region" description="Helical" evidence="16">
    <location>
        <begin position="178"/>
        <end position="201"/>
    </location>
</feature>
<dbReference type="NCBIfam" id="TIGR00229">
    <property type="entry name" value="sensory_box"/>
    <property type="match status" value="1"/>
</dbReference>
<dbReference type="Pfam" id="PF02518">
    <property type="entry name" value="HATPase_c"/>
    <property type="match status" value="1"/>
</dbReference>
<dbReference type="Pfam" id="PF00672">
    <property type="entry name" value="HAMP"/>
    <property type="match status" value="1"/>
</dbReference>
<comment type="subcellular location">
    <subcellularLocation>
        <location evidence="2">Cell membrane</location>
    </subcellularLocation>
    <subcellularLocation>
        <location evidence="3">Membrane raft</location>
        <topology evidence="3">Multi-pass membrane protein</topology>
    </subcellularLocation>
</comment>
<name>A0A0V7ZYN7_9CYAN</name>
<dbReference type="InterPro" id="IPR004358">
    <property type="entry name" value="Sig_transdc_His_kin-like_C"/>
</dbReference>
<comment type="caution">
    <text evidence="20">The sequence shown here is derived from an EMBL/GenBank/DDBJ whole genome shotgun (WGS) entry which is preliminary data.</text>
</comment>
<dbReference type="SMART" id="SM00388">
    <property type="entry name" value="HisKA"/>
    <property type="match status" value="1"/>
</dbReference>
<dbReference type="GO" id="GO:0005524">
    <property type="term" value="F:ATP binding"/>
    <property type="evidence" value="ECO:0007669"/>
    <property type="project" value="UniProtKB-KW"/>
</dbReference>
<dbReference type="InterPro" id="IPR000014">
    <property type="entry name" value="PAS"/>
</dbReference>
<evidence type="ECO:0000256" key="6">
    <source>
        <dbReference type="ARBA" id="ARBA00022553"/>
    </source>
</evidence>
<dbReference type="InterPro" id="IPR003660">
    <property type="entry name" value="HAMP_dom"/>
</dbReference>
<dbReference type="PROSITE" id="PS50112">
    <property type="entry name" value="PAS"/>
    <property type="match status" value="1"/>
</dbReference>
<dbReference type="InterPro" id="IPR050351">
    <property type="entry name" value="BphY/WalK/GraS-like"/>
</dbReference>
<dbReference type="CDD" id="cd06225">
    <property type="entry name" value="HAMP"/>
    <property type="match status" value="1"/>
</dbReference>
<dbReference type="GO" id="GO:0045121">
    <property type="term" value="C:membrane raft"/>
    <property type="evidence" value="ECO:0007669"/>
    <property type="project" value="UniProtKB-SubCell"/>
</dbReference>
<keyword evidence="12 16" id="KW-1133">Transmembrane helix</keyword>
<evidence type="ECO:0000256" key="4">
    <source>
        <dbReference type="ARBA" id="ARBA00012438"/>
    </source>
</evidence>
<evidence type="ECO:0000256" key="7">
    <source>
        <dbReference type="ARBA" id="ARBA00022679"/>
    </source>
</evidence>
<keyword evidence="21" id="KW-1185">Reference proteome</keyword>
<evidence type="ECO:0000256" key="2">
    <source>
        <dbReference type="ARBA" id="ARBA00004236"/>
    </source>
</evidence>
<dbReference type="GO" id="GO:0005886">
    <property type="term" value="C:plasma membrane"/>
    <property type="evidence" value="ECO:0007669"/>
    <property type="project" value="UniProtKB-SubCell"/>
</dbReference>
<evidence type="ECO:0000256" key="12">
    <source>
        <dbReference type="ARBA" id="ARBA00022989"/>
    </source>
</evidence>
<dbReference type="InterPro" id="IPR024478">
    <property type="entry name" value="HlyB_4HB_MCP"/>
</dbReference>
<gene>
    <name evidence="20" type="ORF">BC008_04490</name>
</gene>
<evidence type="ECO:0000256" key="1">
    <source>
        <dbReference type="ARBA" id="ARBA00000085"/>
    </source>
</evidence>
<dbReference type="GO" id="GO:0000156">
    <property type="term" value="F:phosphorelay response regulator activity"/>
    <property type="evidence" value="ECO:0007669"/>
    <property type="project" value="TreeGrafter"/>
</dbReference>
<proteinExistence type="predicted"/>
<keyword evidence="14 16" id="KW-0472">Membrane</keyword>
<evidence type="ECO:0000256" key="3">
    <source>
        <dbReference type="ARBA" id="ARBA00004314"/>
    </source>
</evidence>
<evidence type="ECO:0000256" key="11">
    <source>
        <dbReference type="ARBA" id="ARBA00022840"/>
    </source>
</evidence>
<keyword evidence="5" id="KW-1003">Cell membrane</keyword>
<dbReference type="Gene3D" id="1.10.287.130">
    <property type="match status" value="1"/>
</dbReference>
<comment type="catalytic activity">
    <reaction evidence="1">
        <text>ATP + protein L-histidine = ADP + protein N-phospho-L-histidine.</text>
        <dbReference type="EC" id="2.7.13.3"/>
    </reaction>
</comment>
<dbReference type="EMBL" id="LMTZ01000020">
    <property type="protein sequence ID" value="KST69563.1"/>
    <property type="molecule type" value="Genomic_DNA"/>
</dbReference>
<dbReference type="PROSITE" id="PS50885">
    <property type="entry name" value="HAMP"/>
    <property type="match status" value="1"/>
</dbReference>
<dbReference type="Gene3D" id="3.30.565.10">
    <property type="entry name" value="Histidine kinase-like ATPase, C-terminal domain"/>
    <property type="match status" value="1"/>
</dbReference>
<dbReference type="SMART" id="SM00091">
    <property type="entry name" value="PAS"/>
    <property type="match status" value="1"/>
</dbReference>
<dbReference type="RefSeq" id="WP_027843367.1">
    <property type="nucleotide sequence ID" value="NZ_LMTZ01000020.1"/>
</dbReference>
<dbReference type="InterPro" id="IPR036890">
    <property type="entry name" value="HATPase_C_sf"/>
</dbReference>
<dbReference type="AlphaFoldDB" id="A0A0V7ZYN7"/>
<dbReference type="GO" id="GO:0030295">
    <property type="term" value="F:protein kinase activator activity"/>
    <property type="evidence" value="ECO:0007669"/>
    <property type="project" value="TreeGrafter"/>
</dbReference>
<dbReference type="Pfam" id="PF08448">
    <property type="entry name" value="PAS_4"/>
    <property type="match status" value="1"/>
</dbReference>
<keyword evidence="6" id="KW-0597">Phosphoprotein</keyword>
<dbReference type="SMART" id="SM00387">
    <property type="entry name" value="HATPase_c"/>
    <property type="match status" value="1"/>
</dbReference>